<feature type="transmembrane region" description="Helical" evidence="8">
    <location>
        <begin position="282"/>
        <end position="301"/>
    </location>
</feature>
<feature type="transmembrane region" description="Helical" evidence="8">
    <location>
        <begin position="133"/>
        <end position="152"/>
    </location>
</feature>
<sequence length="496" mass="52433">MSMVLLLILPLAAGLVCTRAPHYVAGAVTSLSGILTFVVAVSLIPASLNHPVMVMHYLRADALSVIFLLSTCFLYAVVAIYSVGYLAGDQHIVRADTAARQQIFARYSRRFYLGLNAFSWSMIWALLVNDLALLWIAVEITTVVSALLVALDNTREATEAAWKYALIASSGLGIALLATLFLYYAGSPVLGPSYSLALDPLIQASAQFPHTPVRLAFVLAVVGYGTKVGLFPMHTWLPDAHAEAPTPASALLSGSLLAVSLYAILRYYQISVGTLGPRFPQQVLLIFGVLSLLLAALYLLEQSNIKRLLAYSSIEHMGILAIGVSFGVRMALSGVLLHVLAHAAAKGNAFMGAGVLVRKFGTRELSRMADGIGRLPWSGPLFLTTISALSAMPPFGLFRSEFQIVAGGFAEGRNFAAVVLVCLATLAFLGLAVATTRALFRPGPQGVGTSRGEPSSWMVVPVVAGVVVLLVLGLAPPAELVDLLTRGSAELAAGAS</sequence>
<dbReference type="InterPro" id="IPR052175">
    <property type="entry name" value="ComplexI-like_HydComp"/>
</dbReference>
<evidence type="ECO:0000259" key="9">
    <source>
        <dbReference type="Pfam" id="PF00361"/>
    </source>
</evidence>
<evidence type="ECO:0000256" key="3">
    <source>
        <dbReference type="ARBA" id="ARBA00022692"/>
    </source>
</evidence>
<keyword evidence="3 7" id="KW-0812">Transmembrane</keyword>
<name>A0A7I9Y3N5_9MYCO</name>
<feature type="transmembrane region" description="Helical" evidence="8">
    <location>
        <begin position="415"/>
        <end position="434"/>
    </location>
</feature>
<protein>
    <submittedName>
        <fullName evidence="10">NADH dehydrogenase</fullName>
    </submittedName>
</protein>
<keyword evidence="11" id="KW-1185">Reference proteome</keyword>
<feature type="transmembrane region" description="Helical" evidence="8">
    <location>
        <begin position="377"/>
        <end position="395"/>
    </location>
</feature>
<feature type="transmembrane region" description="Helical" evidence="8">
    <location>
        <begin position="249"/>
        <end position="270"/>
    </location>
</feature>
<dbReference type="EMBL" id="BLKW01000004">
    <property type="protein sequence ID" value="GFG76503.1"/>
    <property type="molecule type" value="Genomic_DNA"/>
</dbReference>
<proteinExistence type="predicted"/>
<dbReference type="Pfam" id="PF00361">
    <property type="entry name" value="Proton_antipo_M"/>
    <property type="match status" value="1"/>
</dbReference>
<reference evidence="10 11" key="1">
    <citation type="journal article" date="2019" name="Emerg. Microbes Infect.">
        <title>Comprehensive subspecies identification of 175 nontuberculous mycobacteria species based on 7547 genomic profiles.</title>
        <authorList>
            <person name="Matsumoto Y."/>
            <person name="Kinjo T."/>
            <person name="Motooka D."/>
            <person name="Nabeya D."/>
            <person name="Jung N."/>
            <person name="Uechi K."/>
            <person name="Horii T."/>
            <person name="Iida T."/>
            <person name="Fujita J."/>
            <person name="Nakamura S."/>
        </authorList>
    </citation>
    <scope>NUCLEOTIDE SEQUENCE [LARGE SCALE GENOMIC DNA]</scope>
    <source>
        <strain evidence="10 11">JCM 17322</strain>
    </source>
</reference>
<dbReference type="AlphaFoldDB" id="A0A7I9Y3N5"/>
<evidence type="ECO:0000256" key="1">
    <source>
        <dbReference type="ARBA" id="ARBA00004651"/>
    </source>
</evidence>
<dbReference type="GO" id="GO:0005886">
    <property type="term" value="C:plasma membrane"/>
    <property type="evidence" value="ECO:0007669"/>
    <property type="project" value="UniProtKB-SubCell"/>
</dbReference>
<dbReference type="Proteomes" id="UP000465361">
    <property type="component" value="Unassembled WGS sequence"/>
</dbReference>
<evidence type="ECO:0000256" key="8">
    <source>
        <dbReference type="SAM" id="Phobius"/>
    </source>
</evidence>
<evidence type="ECO:0000256" key="5">
    <source>
        <dbReference type="ARBA" id="ARBA00023002"/>
    </source>
</evidence>
<dbReference type="RefSeq" id="WP_163759986.1">
    <property type="nucleotide sequence ID" value="NZ_BLKW01000004.1"/>
</dbReference>
<dbReference type="PANTHER" id="PTHR42682:SF5">
    <property type="entry name" value="HYDROGENASE-4 COMPONENT F"/>
    <property type="match status" value="1"/>
</dbReference>
<keyword evidence="2" id="KW-1003">Cell membrane</keyword>
<feature type="transmembrane region" description="Helical" evidence="8">
    <location>
        <begin position="109"/>
        <end position="127"/>
    </location>
</feature>
<dbReference type="PRINTS" id="PR01434">
    <property type="entry name" value="NADHDHGNASE5"/>
</dbReference>
<comment type="subcellular location">
    <subcellularLocation>
        <location evidence="1">Cell membrane</location>
        <topology evidence="1">Multi-pass membrane protein</topology>
    </subcellularLocation>
    <subcellularLocation>
        <location evidence="7">Membrane</location>
        <topology evidence="7">Multi-pass membrane protein</topology>
    </subcellularLocation>
</comment>
<dbReference type="PANTHER" id="PTHR42682">
    <property type="entry name" value="HYDROGENASE-4 COMPONENT F"/>
    <property type="match status" value="1"/>
</dbReference>
<keyword evidence="6 8" id="KW-0472">Membrane</keyword>
<feature type="transmembrane region" description="Helical" evidence="8">
    <location>
        <begin position="62"/>
        <end position="88"/>
    </location>
</feature>
<feature type="transmembrane region" description="Helical" evidence="8">
    <location>
        <begin position="215"/>
        <end position="237"/>
    </location>
</feature>
<feature type="transmembrane region" description="Helical" evidence="8">
    <location>
        <begin position="164"/>
        <end position="185"/>
    </location>
</feature>
<organism evidence="10 11">
    <name type="scientific">Mycobacterium botniense</name>
    <dbReference type="NCBI Taxonomy" id="84962"/>
    <lineage>
        <taxon>Bacteria</taxon>
        <taxon>Bacillati</taxon>
        <taxon>Actinomycetota</taxon>
        <taxon>Actinomycetes</taxon>
        <taxon>Mycobacteriales</taxon>
        <taxon>Mycobacteriaceae</taxon>
        <taxon>Mycobacterium</taxon>
    </lineage>
</organism>
<feature type="transmembrane region" description="Helical" evidence="8">
    <location>
        <begin position="455"/>
        <end position="475"/>
    </location>
</feature>
<dbReference type="InterPro" id="IPR001750">
    <property type="entry name" value="ND/Mrp_TM"/>
</dbReference>
<evidence type="ECO:0000313" key="11">
    <source>
        <dbReference type="Proteomes" id="UP000465361"/>
    </source>
</evidence>
<accession>A0A7I9Y3N5</accession>
<evidence type="ECO:0000256" key="7">
    <source>
        <dbReference type="RuleBase" id="RU000320"/>
    </source>
</evidence>
<evidence type="ECO:0000256" key="6">
    <source>
        <dbReference type="ARBA" id="ARBA00023136"/>
    </source>
</evidence>
<gene>
    <name evidence="10" type="primary">hyfF</name>
    <name evidence="10" type="ORF">MBOT_38680</name>
</gene>
<feature type="domain" description="NADH:quinone oxidoreductase/Mrp antiporter transmembrane" evidence="9">
    <location>
        <begin position="129"/>
        <end position="426"/>
    </location>
</feature>
<evidence type="ECO:0000256" key="2">
    <source>
        <dbReference type="ARBA" id="ARBA00022475"/>
    </source>
</evidence>
<keyword evidence="5" id="KW-0560">Oxidoreductase</keyword>
<evidence type="ECO:0000313" key="10">
    <source>
        <dbReference type="EMBL" id="GFG76503.1"/>
    </source>
</evidence>
<keyword evidence="4 8" id="KW-1133">Transmembrane helix</keyword>
<dbReference type="GO" id="GO:0016491">
    <property type="term" value="F:oxidoreductase activity"/>
    <property type="evidence" value="ECO:0007669"/>
    <property type="project" value="UniProtKB-KW"/>
</dbReference>
<evidence type="ECO:0000256" key="4">
    <source>
        <dbReference type="ARBA" id="ARBA00022989"/>
    </source>
</evidence>
<comment type="caution">
    <text evidence="10">The sequence shown here is derived from an EMBL/GenBank/DDBJ whole genome shotgun (WGS) entry which is preliminary data.</text>
</comment>